<evidence type="ECO:0008006" key="3">
    <source>
        <dbReference type="Google" id="ProtNLM"/>
    </source>
</evidence>
<evidence type="ECO:0000313" key="2">
    <source>
        <dbReference type="Proteomes" id="UP000505210"/>
    </source>
</evidence>
<gene>
    <name evidence="1" type="ORF">HPC62_06460</name>
</gene>
<dbReference type="EMBL" id="CP053661">
    <property type="protein sequence ID" value="QKD81888.1"/>
    <property type="molecule type" value="Genomic_DNA"/>
</dbReference>
<dbReference type="SUPFAM" id="SSF48239">
    <property type="entry name" value="Terpenoid cyclases/Protein prenyltransferases"/>
    <property type="match status" value="1"/>
</dbReference>
<organism evidence="1 2">
    <name type="scientific">Thermoleptolyngbya sichuanensis A183</name>
    <dbReference type="NCBI Taxonomy" id="2737172"/>
    <lineage>
        <taxon>Bacteria</taxon>
        <taxon>Bacillati</taxon>
        <taxon>Cyanobacteriota</taxon>
        <taxon>Cyanophyceae</taxon>
        <taxon>Oculatellales</taxon>
        <taxon>Oculatellaceae</taxon>
        <taxon>Thermoleptolyngbya</taxon>
        <taxon>Thermoleptolyngbya sichuanensis</taxon>
    </lineage>
</organism>
<keyword evidence="2" id="KW-1185">Reference proteome</keyword>
<evidence type="ECO:0000313" key="1">
    <source>
        <dbReference type="EMBL" id="QKD81888.1"/>
    </source>
</evidence>
<dbReference type="InterPro" id="IPR008930">
    <property type="entry name" value="Terpenoid_cyclase/PrenylTrfase"/>
</dbReference>
<dbReference type="Proteomes" id="UP000505210">
    <property type="component" value="Chromosome"/>
</dbReference>
<dbReference type="AlphaFoldDB" id="A0A6M8B5X9"/>
<sequence>MRDLFAREALAQIPKILTLGDRNPHSPTYGCFDRNFWHYKIIDFPSGMAQEFVLPLALAYETDAPENPYYRQAAIRDWVEAGILYAAKSAHKDGSCDDYFPFERAGGAAAFSLLAFVESYRRLGLQNDEIIRFLVRRADWLAHHQESGRLTNHQALIVLGLELLSRMLNTSHWEAAKAQRLEQVLSWQSAEGWFQEYEGCDPGYHTLTISCLAWLYRLIPDIRLKKSLEKAVGLAAHFIHPDGSFGGEYTSRNTYNFFPYGFELVGQWMPEALSINDRFLRGLANGKAPCYADDHIIGHHTWNYLLAWQDFVPQRPTVDYRPKESLWLPEAKILVDRRGDTELYLGLNKGGVFKLFRGDRLLLSDTQFSLQVQQGRKLKNAVGHLVGSYDIHLEPDDLTIQGNLGWAKQKQMTPLNLMILRLVMLTVGRFFPNLIRKLLQKMLIVGKKPAPFRFSRRLRWVGDGNTGHWHITDELRADDWQTVVKAGIGGDQTSIYVVMSRTFQAGQLQPWQDLTEQVRALRPGEALVVEREV</sequence>
<dbReference type="KEGG" id="theu:HPC62_06460"/>
<proteinExistence type="predicted"/>
<name>A0A6M8B5X9_9CYAN</name>
<dbReference type="Gene3D" id="1.50.10.100">
    <property type="entry name" value="Chondroitin AC/alginate lyase"/>
    <property type="match status" value="1"/>
</dbReference>
<reference evidence="1 2" key="1">
    <citation type="submission" date="2020-05" db="EMBL/GenBank/DDBJ databases">
        <title>Complete genome sequence of of a novel Thermoleptolyngbya strain isolated from hot springs of Ganzi, Sichuan China.</title>
        <authorList>
            <person name="Tang J."/>
            <person name="Daroch M."/>
            <person name="Li L."/>
            <person name="Waleron K."/>
            <person name="Waleron M."/>
            <person name="Waleron M."/>
        </authorList>
    </citation>
    <scope>NUCLEOTIDE SEQUENCE [LARGE SCALE GENOMIC DNA]</scope>
    <source>
        <strain evidence="1 2">PKUAC-SCTA183</strain>
    </source>
</reference>
<dbReference type="InterPro" id="IPR008929">
    <property type="entry name" value="Chondroitin_lyas"/>
</dbReference>
<accession>A0A6M8B5X9</accession>
<protein>
    <recommendedName>
        <fullName evidence="3">Terpene cyclase/mutase family protein</fullName>
    </recommendedName>
</protein>
<dbReference type="RefSeq" id="WP_172354274.1">
    <property type="nucleotide sequence ID" value="NZ_CP053661.1"/>
</dbReference>